<sequence length="264" mass="29689">MLHFLGQLYGPFFDLHNWETVISSGNDWLIIFSLVLIECLLSVDNAVVLAAQTQSLPSQKEREKSLFYGIWGAYIFRFIIIGLGTYLIHFWEIKVIGALYLAYLVLQFFTKTRVKHTRKLVSDKKKRLLPLFWSVVMQIEMMDIIFSVDSVLASLAISNNPVIVLIGGLIGILAMRGVAEVIMKLMQRIPELEPMAYILIGLIAVKLFISIPAIDIEIPATLFGIVVVGAIILTLIIHVIRKRRRGQVTTSKTSVKKASKSTES</sequence>
<name>A0ABW1TKC0_9LACO</name>
<evidence type="ECO:0000256" key="3">
    <source>
        <dbReference type="ARBA" id="ARBA00022692"/>
    </source>
</evidence>
<keyword evidence="4 6" id="KW-1133">Transmembrane helix</keyword>
<comment type="subcellular location">
    <subcellularLocation>
        <location evidence="1">Membrane</location>
        <topology evidence="1">Multi-pass membrane protein</topology>
    </subcellularLocation>
</comment>
<evidence type="ECO:0000256" key="1">
    <source>
        <dbReference type="ARBA" id="ARBA00004141"/>
    </source>
</evidence>
<proteinExistence type="inferred from homology"/>
<dbReference type="InterPro" id="IPR005496">
    <property type="entry name" value="Integral_membrane_TerC"/>
</dbReference>
<feature type="transmembrane region" description="Helical" evidence="6">
    <location>
        <begin position="220"/>
        <end position="240"/>
    </location>
</feature>
<dbReference type="PANTHER" id="PTHR30238:SF6">
    <property type="entry name" value="TERC-LIKE PROTEIN"/>
    <property type="match status" value="1"/>
</dbReference>
<feature type="transmembrane region" description="Helical" evidence="6">
    <location>
        <begin position="93"/>
        <end position="110"/>
    </location>
</feature>
<comment type="caution">
    <text evidence="7">The sequence shown here is derived from an EMBL/GenBank/DDBJ whole genome shotgun (WGS) entry which is preliminary data.</text>
</comment>
<dbReference type="Pfam" id="PF03741">
    <property type="entry name" value="TerC"/>
    <property type="match status" value="1"/>
</dbReference>
<keyword evidence="8" id="KW-1185">Reference proteome</keyword>
<accession>A0ABW1TKC0</accession>
<keyword evidence="5 6" id="KW-0472">Membrane</keyword>
<feature type="transmembrane region" description="Helical" evidence="6">
    <location>
        <begin position="28"/>
        <end position="53"/>
    </location>
</feature>
<dbReference type="Proteomes" id="UP001596283">
    <property type="component" value="Unassembled WGS sequence"/>
</dbReference>
<evidence type="ECO:0000256" key="5">
    <source>
        <dbReference type="ARBA" id="ARBA00023136"/>
    </source>
</evidence>
<protein>
    <submittedName>
        <fullName evidence="7">TerC family protein</fullName>
    </submittedName>
</protein>
<dbReference type="NCBIfam" id="TIGR03716">
    <property type="entry name" value="R_switched_YkoY"/>
    <property type="match status" value="1"/>
</dbReference>
<keyword evidence="3 6" id="KW-0812">Transmembrane</keyword>
<dbReference type="PANTHER" id="PTHR30238">
    <property type="entry name" value="MEMBRANE BOUND PREDICTED REDOX MODULATOR"/>
    <property type="match status" value="1"/>
</dbReference>
<organism evidence="7 8">
    <name type="scientific">Levilactobacillus fujinensis</name>
    <dbReference type="NCBI Taxonomy" id="2486024"/>
    <lineage>
        <taxon>Bacteria</taxon>
        <taxon>Bacillati</taxon>
        <taxon>Bacillota</taxon>
        <taxon>Bacilli</taxon>
        <taxon>Lactobacillales</taxon>
        <taxon>Lactobacillaceae</taxon>
        <taxon>Levilactobacillus</taxon>
    </lineage>
</organism>
<dbReference type="EMBL" id="JBHSSI010000079">
    <property type="protein sequence ID" value="MFC6261825.1"/>
    <property type="molecule type" value="Genomic_DNA"/>
</dbReference>
<dbReference type="RefSeq" id="WP_125688617.1">
    <property type="nucleotide sequence ID" value="NZ_JBHSSI010000079.1"/>
</dbReference>
<dbReference type="InterPro" id="IPR022493">
    <property type="entry name" value="CHP03716_TM_YkoY"/>
</dbReference>
<feature type="transmembrane region" description="Helical" evidence="6">
    <location>
        <begin position="195"/>
        <end position="214"/>
    </location>
</feature>
<evidence type="ECO:0000256" key="6">
    <source>
        <dbReference type="SAM" id="Phobius"/>
    </source>
</evidence>
<gene>
    <name evidence="7" type="ORF">ACFP1C_12860</name>
</gene>
<evidence type="ECO:0000256" key="4">
    <source>
        <dbReference type="ARBA" id="ARBA00022989"/>
    </source>
</evidence>
<comment type="similarity">
    <text evidence="2">Belongs to the TerC family.</text>
</comment>
<feature type="transmembrane region" description="Helical" evidence="6">
    <location>
        <begin position="131"/>
        <end position="157"/>
    </location>
</feature>
<feature type="transmembrane region" description="Helical" evidence="6">
    <location>
        <begin position="65"/>
        <end position="87"/>
    </location>
</feature>
<feature type="transmembrane region" description="Helical" evidence="6">
    <location>
        <begin position="163"/>
        <end position="183"/>
    </location>
</feature>
<evidence type="ECO:0000256" key="2">
    <source>
        <dbReference type="ARBA" id="ARBA00007511"/>
    </source>
</evidence>
<reference evidence="8" key="1">
    <citation type="journal article" date="2019" name="Int. J. Syst. Evol. Microbiol.">
        <title>The Global Catalogue of Microorganisms (GCM) 10K type strain sequencing project: providing services to taxonomists for standard genome sequencing and annotation.</title>
        <authorList>
            <consortium name="The Broad Institute Genomics Platform"/>
            <consortium name="The Broad Institute Genome Sequencing Center for Infectious Disease"/>
            <person name="Wu L."/>
            <person name="Ma J."/>
        </authorList>
    </citation>
    <scope>NUCLEOTIDE SEQUENCE [LARGE SCALE GENOMIC DNA]</scope>
    <source>
        <strain evidence="8">CCM 8908</strain>
    </source>
</reference>
<evidence type="ECO:0000313" key="8">
    <source>
        <dbReference type="Proteomes" id="UP001596283"/>
    </source>
</evidence>
<evidence type="ECO:0000313" key="7">
    <source>
        <dbReference type="EMBL" id="MFC6261825.1"/>
    </source>
</evidence>